<sequence length="62" mass="6963">MTGYEQILIETTPSALREHDTPTATILDTGRTHLKVQRPDGPRDAAERLSLGRGGRRRHVTR</sequence>
<comment type="caution">
    <text evidence="2">The sequence shown here is derived from an EMBL/GenBank/DDBJ whole genome shotgun (WGS) entry which is preliminary data.</text>
</comment>
<evidence type="ECO:0000313" key="3">
    <source>
        <dbReference type="Proteomes" id="UP001144280"/>
    </source>
</evidence>
<dbReference type="Proteomes" id="UP001144280">
    <property type="component" value="Unassembled WGS sequence"/>
</dbReference>
<organism evidence="2 3">
    <name type="scientific">Phytohabitans aurantiacus</name>
    <dbReference type="NCBI Taxonomy" id="3016789"/>
    <lineage>
        <taxon>Bacteria</taxon>
        <taxon>Bacillati</taxon>
        <taxon>Actinomycetota</taxon>
        <taxon>Actinomycetes</taxon>
        <taxon>Micromonosporales</taxon>
        <taxon>Micromonosporaceae</taxon>
    </lineage>
</organism>
<protein>
    <submittedName>
        <fullName evidence="2">Uncharacterized protein</fullName>
    </submittedName>
</protein>
<accession>A0ABQ5R2Z9</accession>
<feature type="region of interest" description="Disordered" evidence="1">
    <location>
        <begin position="10"/>
        <end position="62"/>
    </location>
</feature>
<reference evidence="2" key="1">
    <citation type="submission" date="2022-12" db="EMBL/GenBank/DDBJ databases">
        <title>New Phytohabitans aurantiacus sp. RD004123 nov., an actinomycete isolated from soil.</title>
        <authorList>
            <person name="Triningsih D.W."/>
            <person name="Harunari E."/>
            <person name="Igarashi Y."/>
        </authorList>
    </citation>
    <scope>NUCLEOTIDE SEQUENCE</scope>
    <source>
        <strain evidence="2">RD004123</strain>
    </source>
</reference>
<evidence type="ECO:0000313" key="2">
    <source>
        <dbReference type="EMBL" id="GLI01154.1"/>
    </source>
</evidence>
<proteinExistence type="predicted"/>
<gene>
    <name evidence="2" type="ORF">Pa4123_64300</name>
</gene>
<keyword evidence="3" id="KW-1185">Reference proteome</keyword>
<dbReference type="EMBL" id="BSDI01000041">
    <property type="protein sequence ID" value="GLI01154.1"/>
    <property type="molecule type" value="Genomic_DNA"/>
</dbReference>
<name>A0ABQ5R2Z9_9ACTN</name>
<feature type="compositionally biased region" description="Basic and acidic residues" evidence="1">
    <location>
        <begin position="37"/>
        <end position="47"/>
    </location>
</feature>
<evidence type="ECO:0000256" key="1">
    <source>
        <dbReference type="SAM" id="MobiDB-lite"/>
    </source>
</evidence>